<keyword evidence="3 5" id="KW-0560">Oxidoreductase</keyword>
<dbReference type="SUPFAM" id="SSF52833">
    <property type="entry name" value="Thioredoxin-like"/>
    <property type="match status" value="1"/>
</dbReference>
<feature type="chain" id="PRO_5011991933" description="Glutathione peroxidase" evidence="6">
    <location>
        <begin position="19"/>
        <end position="171"/>
    </location>
</feature>
<evidence type="ECO:0000313" key="8">
    <source>
        <dbReference type="EMBL" id="SNS62572.1"/>
    </source>
</evidence>
<dbReference type="PROSITE" id="PS00460">
    <property type="entry name" value="GLUTATHIONE_PEROXID_1"/>
    <property type="match status" value="1"/>
</dbReference>
<name>A0A239G1Z6_9RHOB</name>
<dbReference type="PROSITE" id="PS51355">
    <property type="entry name" value="GLUTATHIONE_PEROXID_3"/>
    <property type="match status" value="1"/>
</dbReference>
<evidence type="ECO:0000256" key="2">
    <source>
        <dbReference type="ARBA" id="ARBA00022559"/>
    </source>
</evidence>
<organism evidence="8 9">
    <name type="scientific">Antarctobacter heliothermus</name>
    <dbReference type="NCBI Taxonomy" id="74033"/>
    <lineage>
        <taxon>Bacteria</taxon>
        <taxon>Pseudomonadati</taxon>
        <taxon>Pseudomonadota</taxon>
        <taxon>Alphaproteobacteria</taxon>
        <taxon>Rhodobacterales</taxon>
        <taxon>Roseobacteraceae</taxon>
        <taxon>Antarctobacter</taxon>
    </lineage>
</organism>
<evidence type="ECO:0000313" key="9">
    <source>
        <dbReference type="Proteomes" id="UP000198440"/>
    </source>
</evidence>
<dbReference type="EMBL" id="FZON01000023">
    <property type="protein sequence ID" value="SNS62572.1"/>
    <property type="molecule type" value="Genomic_DNA"/>
</dbReference>
<dbReference type="GO" id="GO:0034599">
    <property type="term" value="P:cellular response to oxidative stress"/>
    <property type="evidence" value="ECO:0007669"/>
    <property type="project" value="TreeGrafter"/>
</dbReference>
<comment type="similarity">
    <text evidence="1 5">Belongs to the glutathione peroxidase family.</text>
</comment>
<evidence type="ECO:0000256" key="5">
    <source>
        <dbReference type="RuleBase" id="RU000499"/>
    </source>
</evidence>
<reference evidence="8 9" key="1">
    <citation type="submission" date="2017-06" db="EMBL/GenBank/DDBJ databases">
        <authorList>
            <person name="Kim H.J."/>
            <person name="Triplett B.A."/>
        </authorList>
    </citation>
    <scope>NUCLEOTIDE SEQUENCE [LARGE SCALE GENOMIC DNA]</scope>
    <source>
        <strain evidence="8 9">DSM 11445</strain>
    </source>
</reference>
<proteinExistence type="inferred from homology"/>
<dbReference type="PIRSF" id="PIRSF000303">
    <property type="entry name" value="Glutathion_perox"/>
    <property type="match status" value="1"/>
</dbReference>
<dbReference type="InterPro" id="IPR000889">
    <property type="entry name" value="Glutathione_peroxidase"/>
</dbReference>
<dbReference type="Gene3D" id="3.40.30.10">
    <property type="entry name" value="Glutaredoxin"/>
    <property type="match status" value="1"/>
</dbReference>
<dbReference type="InterPro" id="IPR013766">
    <property type="entry name" value="Thioredoxin_domain"/>
</dbReference>
<dbReference type="PANTHER" id="PTHR11592:SF44">
    <property type="entry name" value="GLUTATHIONE PEROXIDASE"/>
    <property type="match status" value="1"/>
</dbReference>
<dbReference type="Proteomes" id="UP000198440">
    <property type="component" value="Unassembled WGS sequence"/>
</dbReference>
<feature type="signal peptide" evidence="6">
    <location>
        <begin position="1"/>
        <end position="18"/>
    </location>
</feature>
<feature type="domain" description="Thioredoxin" evidence="7">
    <location>
        <begin position="13"/>
        <end position="171"/>
    </location>
</feature>
<feature type="active site" evidence="4">
    <location>
        <position position="51"/>
    </location>
</feature>
<evidence type="ECO:0000256" key="3">
    <source>
        <dbReference type="ARBA" id="ARBA00023002"/>
    </source>
</evidence>
<dbReference type="GO" id="GO:0004601">
    <property type="term" value="F:peroxidase activity"/>
    <property type="evidence" value="ECO:0007669"/>
    <property type="project" value="UniProtKB-KW"/>
</dbReference>
<keyword evidence="2 5" id="KW-0575">Peroxidase</keyword>
<keyword evidence="6" id="KW-0732">Signal</keyword>
<sequence>MTRFMTFFAALFAFPVWAAQGFTFASIDGGTLSMDDWQGRPVLVVNTASQCGFTPQYDGLQALYDRYRDRGLIVLAIPSDDFRQELSTAQEVKEFCAVNFDLDMPMTDITSVRGPQAHPFYQWVAQQSGFTPAWNFNKVLIGPDGQVEATFGSTTRPLSGKITKAIEAALK</sequence>
<dbReference type="CDD" id="cd00340">
    <property type="entry name" value="GSH_Peroxidase"/>
    <property type="match status" value="1"/>
</dbReference>
<dbReference type="AlphaFoldDB" id="A0A239G1Z6"/>
<evidence type="ECO:0000256" key="4">
    <source>
        <dbReference type="PIRSR" id="PIRSR000303-1"/>
    </source>
</evidence>
<dbReference type="PRINTS" id="PR01011">
    <property type="entry name" value="GLUTPROXDASE"/>
</dbReference>
<evidence type="ECO:0000256" key="1">
    <source>
        <dbReference type="ARBA" id="ARBA00006926"/>
    </source>
</evidence>
<evidence type="ECO:0000256" key="6">
    <source>
        <dbReference type="SAM" id="SignalP"/>
    </source>
</evidence>
<dbReference type="PANTHER" id="PTHR11592">
    <property type="entry name" value="GLUTATHIONE PEROXIDASE"/>
    <property type="match status" value="1"/>
</dbReference>
<dbReference type="InterPro" id="IPR036249">
    <property type="entry name" value="Thioredoxin-like_sf"/>
</dbReference>
<dbReference type="Pfam" id="PF00255">
    <property type="entry name" value="GSHPx"/>
    <property type="match status" value="1"/>
</dbReference>
<dbReference type="OrthoDB" id="9785502at2"/>
<protein>
    <recommendedName>
        <fullName evidence="5">Glutathione peroxidase</fullName>
    </recommendedName>
</protein>
<accession>A0A239G1Z6</accession>
<gene>
    <name evidence="8" type="ORF">SAMN04488078_102345</name>
</gene>
<dbReference type="InterPro" id="IPR029759">
    <property type="entry name" value="GPX_AS"/>
</dbReference>
<dbReference type="RefSeq" id="WP_089278319.1">
    <property type="nucleotide sequence ID" value="NZ_FZON01000023.1"/>
</dbReference>
<evidence type="ECO:0000259" key="7">
    <source>
        <dbReference type="PROSITE" id="PS51352"/>
    </source>
</evidence>
<dbReference type="PROSITE" id="PS51352">
    <property type="entry name" value="THIOREDOXIN_2"/>
    <property type="match status" value="1"/>
</dbReference>